<dbReference type="EMBL" id="CP017754">
    <property type="protein sequence ID" value="AOZ04749.1"/>
    <property type="molecule type" value="Genomic_DNA"/>
</dbReference>
<reference evidence="6 7" key="1">
    <citation type="submission" date="2016-10" db="EMBL/GenBank/DDBJ databases">
        <title>Complete genome sequences of three Cupriavidus strains isolated from various Malaysian environments.</title>
        <authorList>
            <person name="Abdullah A.A.-A."/>
            <person name="Shafie N.A.H."/>
            <person name="Lau N.S."/>
        </authorList>
    </citation>
    <scope>NUCLEOTIDE SEQUENCE [LARGE SCALE GENOMIC DNA]</scope>
    <source>
        <strain evidence="6 7">USMAA1020</strain>
    </source>
</reference>
<dbReference type="Gene3D" id="3.40.5.90">
    <property type="entry name" value="CDGSH iron-sulfur domain, mitoNEET-type"/>
    <property type="match status" value="2"/>
</dbReference>
<dbReference type="SMART" id="SM00704">
    <property type="entry name" value="ZnF_CDGSH"/>
    <property type="match status" value="2"/>
</dbReference>
<dbReference type="InterPro" id="IPR042216">
    <property type="entry name" value="MitoNEET_CISD"/>
</dbReference>
<keyword evidence="4" id="KW-0411">Iron-sulfur</keyword>
<evidence type="ECO:0000313" key="7">
    <source>
        <dbReference type="Proteomes" id="UP000177515"/>
    </source>
</evidence>
<evidence type="ECO:0000256" key="2">
    <source>
        <dbReference type="ARBA" id="ARBA00022723"/>
    </source>
</evidence>
<evidence type="ECO:0000259" key="5">
    <source>
        <dbReference type="SMART" id="SM00704"/>
    </source>
</evidence>
<feature type="domain" description="Iron-binding zinc finger CDGSH type" evidence="5">
    <location>
        <begin position="41"/>
        <end position="79"/>
    </location>
</feature>
<dbReference type="Proteomes" id="UP000177515">
    <property type="component" value="Chromosome 1"/>
</dbReference>
<keyword evidence="1" id="KW-0001">2Fe-2S</keyword>
<organism evidence="6 7">
    <name type="scientific">Cupriavidus malaysiensis</name>
    <dbReference type="NCBI Taxonomy" id="367825"/>
    <lineage>
        <taxon>Bacteria</taxon>
        <taxon>Pseudomonadati</taxon>
        <taxon>Pseudomonadota</taxon>
        <taxon>Betaproteobacteria</taxon>
        <taxon>Burkholderiales</taxon>
        <taxon>Burkholderiaceae</taxon>
        <taxon>Cupriavidus</taxon>
    </lineage>
</organism>
<dbReference type="PANTHER" id="PTHR46491">
    <property type="entry name" value="CDGSH IRON SULFUR DOMAIN PROTEIN HOMOLOG"/>
    <property type="match status" value="1"/>
</dbReference>
<proteinExistence type="predicted"/>
<protein>
    <recommendedName>
        <fullName evidence="5">Iron-binding zinc finger CDGSH type domain-containing protein</fullName>
    </recommendedName>
</protein>
<keyword evidence="3" id="KW-0408">Iron</keyword>
<dbReference type="InterPro" id="IPR018967">
    <property type="entry name" value="FeS-contain_CDGSH-typ"/>
</dbReference>
<name>A0ABM6F058_9BURK</name>
<dbReference type="InterPro" id="IPR052950">
    <property type="entry name" value="CISD"/>
</dbReference>
<evidence type="ECO:0000256" key="4">
    <source>
        <dbReference type="ARBA" id="ARBA00023014"/>
    </source>
</evidence>
<evidence type="ECO:0000313" key="6">
    <source>
        <dbReference type="EMBL" id="AOZ04749.1"/>
    </source>
</evidence>
<accession>A0ABM6F058</accession>
<keyword evidence="2" id="KW-0479">Metal-binding</keyword>
<evidence type="ECO:0000256" key="3">
    <source>
        <dbReference type="ARBA" id="ARBA00023004"/>
    </source>
</evidence>
<sequence>MASETAAGKPASTAAPAAAGASEATLVNIVRLCENGPLAVRAPVLIDGRPAGLRVSLCRCGGSHRKPLCDGSHAENGFQAPGDIPPGPCAVLASSGGPLAVHPIPNGPLHVKGNLELVGASGRLIDRMEEAWLCRCGHSGNKPFCDGTHKRIGFRT</sequence>
<gene>
    <name evidence="6" type="ORF">BKK80_02040</name>
</gene>
<evidence type="ECO:0000256" key="1">
    <source>
        <dbReference type="ARBA" id="ARBA00022714"/>
    </source>
</evidence>
<keyword evidence="7" id="KW-1185">Reference proteome</keyword>
<dbReference type="Pfam" id="PF09360">
    <property type="entry name" value="zf-CDGSH"/>
    <property type="match status" value="2"/>
</dbReference>
<dbReference type="PANTHER" id="PTHR46491:SF3">
    <property type="entry name" value="CDGSH IRON-SULFUR DOMAIN-CONTAINING PROTEIN 3, MITOCHONDRIAL"/>
    <property type="match status" value="1"/>
</dbReference>
<feature type="domain" description="Iron-binding zinc finger CDGSH type" evidence="5">
    <location>
        <begin position="118"/>
        <end position="155"/>
    </location>
</feature>